<evidence type="ECO:0000256" key="1">
    <source>
        <dbReference type="ARBA" id="ARBA00022741"/>
    </source>
</evidence>
<dbReference type="RefSeq" id="WP_381744029.1">
    <property type="nucleotide sequence ID" value="NZ_JBHSDP010000029.1"/>
</dbReference>
<dbReference type="Gene3D" id="1.10.10.10">
    <property type="entry name" value="Winged helix-like DNA-binding domain superfamily/Winged helix DNA-binding domain"/>
    <property type="match status" value="1"/>
</dbReference>
<accession>A0ABV8TPF0</accession>
<dbReference type="SMART" id="SM00421">
    <property type="entry name" value="HTH_LUXR"/>
    <property type="match status" value="1"/>
</dbReference>
<organism evidence="5 6">
    <name type="scientific">Streptomyces andamanensis</name>
    <dbReference type="NCBI Taxonomy" id="1565035"/>
    <lineage>
        <taxon>Bacteria</taxon>
        <taxon>Bacillati</taxon>
        <taxon>Actinomycetota</taxon>
        <taxon>Actinomycetes</taxon>
        <taxon>Kitasatosporales</taxon>
        <taxon>Streptomycetaceae</taxon>
        <taxon>Streptomyces</taxon>
    </lineage>
</organism>
<dbReference type="Pfam" id="PF00196">
    <property type="entry name" value="GerE"/>
    <property type="match status" value="1"/>
</dbReference>
<evidence type="ECO:0000256" key="3">
    <source>
        <dbReference type="SAM" id="MobiDB-lite"/>
    </source>
</evidence>
<dbReference type="InterPro" id="IPR000792">
    <property type="entry name" value="Tscrpt_reg_LuxR_C"/>
</dbReference>
<evidence type="ECO:0000259" key="4">
    <source>
        <dbReference type="PROSITE" id="PS50043"/>
    </source>
</evidence>
<dbReference type="PROSITE" id="PS00622">
    <property type="entry name" value="HTH_LUXR_1"/>
    <property type="match status" value="1"/>
</dbReference>
<proteinExistence type="predicted"/>
<dbReference type="Proteomes" id="UP001595824">
    <property type="component" value="Unassembled WGS sequence"/>
</dbReference>
<dbReference type="InterPro" id="IPR016032">
    <property type="entry name" value="Sig_transdc_resp-reg_C-effctor"/>
</dbReference>
<dbReference type="InterPro" id="IPR011990">
    <property type="entry name" value="TPR-like_helical_dom_sf"/>
</dbReference>
<dbReference type="CDD" id="cd06170">
    <property type="entry name" value="LuxR_C_like"/>
    <property type="match status" value="1"/>
</dbReference>
<dbReference type="PROSITE" id="PS50043">
    <property type="entry name" value="HTH_LUXR_2"/>
    <property type="match status" value="1"/>
</dbReference>
<sequence length="916" mass="97189">MTAAQRSPWSAPLRLALAGGGSVLVLVEGTAGMGKSHVLHELDALPEAAEVRRARWRCGAAEEPPDTADGPALLLVDDVHRATPDERQWLRRAVERPREGLATVLAYRPEELGGTGLPLGTPAVSYPPGLAAFRHRLRAWDVERVRLAASETLGERATWEAVARLHLLSGGVPQVVTDLLAVLRAGTGPRCTAADVDAAGVPVRLAELVMSRTGALAAADRPVVWAAGVLDEPADRGELLAVAGLDGPGGRDALLAALSGAVLSEVAEGRYGFAVPLAAPAVREHVPGPVRQELHERAARVLSRRRPAPWAEVARHRRAAGRRRSWLRAVEKAARTAVESGRHQEAIGLLERTLAVPEVSPVDRARLAPLLARSAVVGLRSDQTVDVLTQVVRDPGLPVDVRGELRLDLGLMLYNQIGDLAAGVRELEAAAEELSEVRPTLAARAMVALAMPEWPTGALPGHREWLRRAAGLARDSGNDVARAAVAASRASLAVVCGDPRARQLVAALPVDSTSAGCREQAVRGLCNAADAAVWRGSYHWGRELLAASLDLSARTGALYAEQTAQGTRLLLDWWTGQWTELGARCEQFIARAADMPVVAADGHMVRGMLAFAQGDWAEALRWLTALGAPSPQCTRMPLAAATAGALVRLALARDDLPAAADQARSAWAAVADKGIWTWAAELAPWAVEALARSGDTAGARHLVVEFEQGLAGDDASAAHAAAAWSRAALAECEGRRREAVRSYRKAAAAYRTLPRPYAWALTTEGAARCALAQEAERADADGGPAQDRAGEPDGANVTDGAAGDGRSRAHAVAALRHCVDEYTALGAVYDTARARALLRAHQPAEARRPGRPALDDRLSPREREVAELAASGLMNREIAVVLHLSPRTVEQHVARAIRKTGALSRRDLLRTSGEPQ</sequence>
<dbReference type="SUPFAM" id="SSF48452">
    <property type="entry name" value="TPR-like"/>
    <property type="match status" value="1"/>
</dbReference>
<protein>
    <submittedName>
        <fullName evidence="5">LuxR C-terminal-related transcriptional regulator</fullName>
    </submittedName>
</protein>
<dbReference type="PANTHER" id="PTHR16305:SF35">
    <property type="entry name" value="TRANSCRIPTIONAL ACTIVATOR DOMAIN"/>
    <property type="match status" value="1"/>
</dbReference>
<evidence type="ECO:0000313" key="6">
    <source>
        <dbReference type="Proteomes" id="UP001595824"/>
    </source>
</evidence>
<dbReference type="EMBL" id="JBHSDP010000029">
    <property type="protein sequence ID" value="MFC4332574.1"/>
    <property type="molecule type" value="Genomic_DNA"/>
</dbReference>
<comment type="caution">
    <text evidence="5">The sequence shown here is derived from an EMBL/GenBank/DDBJ whole genome shotgun (WGS) entry which is preliminary data.</text>
</comment>
<dbReference type="PANTHER" id="PTHR16305">
    <property type="entry name" value="TESTICULAR SOLUBLE ADENYLYL CYCLASE"/>
    <property type="match status" value="1"/>
</dbReference>
<evidence type="ECO:0000256" key="2">
    <source>
        <dbReference type="ARBA" id="ARBA00022840"/>
    </source>
</evidence>
<name>A0ABV8TPF0_9ACTN</name>
<dbReference type="SUPFAM" id="SSF46894">
    <property type="entry name" value="C-terminal effector domain of the bipartite response regulators"/>
    <property type="match status" value="1"/>
</dbReference>
<feature type="region of interest" description="Disordered" evidence="3">
    <location>
        <begin position="773"/>
        <end position="804"/>
    </location>
</feature>
<keyword evidence="2" id="KW-0067">ATP-binding</keyword>
<dbReference type="InterPro" id="IPR027417">
    <property type="entry name" value="P-loop_NTPase"/>
</dbReference>
<reference evidence="6" key="1">
    <citation type="journal article" date="2019" name="Int. J. Syst. Evol. Microbiol.">
        <title>The Global Catalogue of Microorganisms (GCM) 10K type strain sequencing project: providing services to taxonomists for standard genome sequencing and annotation.</title>
        <authorList>
            <consortium name="The Broad Institute Genomics Platform"/>
            <consortium name="The Broad Institute Genome Sequencing Center for Infectious Disease"/>
            <person name="Wu L."/>
            <person name="Ma J."/>
        </authorList>
    </citation>
    <scope>NUCLEOTIDE SEQUENCE [LARGE SCALE GENOMIC DNA]</scope>
    <source>
        <strain evidence="6">PCU 347</strain>
    </source>
</reference>
<feature type="domain" description="HTH luxR-type" evidence="4">
    <location>
        <begin position="851"/>
        <end position="916"/>
    </location>
</feature>
<dbReference type="PRINTS" id="PR00038">
    <property type="entry name" value="HTHLUXR"/>
</dbReference>
<gene>
    <name evidence="5" type="ORF">ACFPC0_33375</name>
</gene>
<dbReference type="InterPro" id="IPR036388">
    <property type="entry name" value="WH-like_DNA-bd_sf"/>
</dbReference>
<keyword evidence="6" id="KW-1185">Reference proteome</keyword>
<keyword evidence="1" id="KW-0547">Nucleotide-binding</keyword>
<evidence type="ECO:0000313" key="5">
    <source>
        <dbReference type="EMBL" id="MFC4332574.1"/>
    </source>
</evidence>
<dbReference type="SUPFAM" id="SSF52540">
    <property type="entry name" value="P-loop containing nucleoside triphosphate hydrolases"/>
    <property type="match status" value="1"/>
</dbReference>